<proteinExistence type="predicted"/>
<name>A0A7W6LMG9_9HYPH</name>
<dbReference type="Pfam" id="PF20089">
    <property type="entry name" value="DUF6481"/>
    <property type="match status" value="1"/>
</dbReference>
<dbReference type="Proteomes" id="UP000519897">
    <property type="component" value="Unassembled WGS sequence"/>
</dbReference>
<dbReference type="RefSeq" id="WP_165130547.1">
    <property type="nucleotide sequence ID" value="NZ_CP049248.1"/>
</dbReference>
<gene>
    <name evidence="1" type="ORF">GGQ72_004508</name>
</gene>
<evidence type="ECO:0000313" key="1">
    <source>
        <dbReference type="EMBL" id="MBB4145942.1"/>
    </source>
</evidence>
<dbReference type="AlphaFoldDB" id="A0A7W6LMG9"/>
<dbReference type="EMBL" id="JACIEC010000014">
    <property type="protein sequence ID" value="MBB4145942.1"/>
    <property type="molecule type" value="Genomic_DNA"/>
</dbReference>
<keyword evidence="2" id="KW-1185">Reference proteome</keyword>
<reference evidence="1 2" key="1">
    <citation type="submission" date="2020-08" db="EMBL/GenBank/DDBJ databases">
        <title>Genomic Encyclopedia of Type Strains, Phase IV (KMG-IV): sequencing the most valuable type-strain genomes for metagenomic binning, comparative biology and taxonomic classification.</title>
        <authorList>
            <person name="Goeker M."/>
        </authorList>
    </citation>
    <scope>NUCLEOTIDE SEQUENCE [LARGE SCALE GENOMIC DNA]</scope>
    <source>
        <strain evidence="1 2">DSM 29514</strain>
    </source>
</reference>
<comment type="caution">
    <text evidence="1">The sequence shown here is derived from an EMBL/GenBank/DDBJ whole genome shotgun (WGS) entry which is preliminary data.</text>
</comment>
<protein>
    <submittedName>
        <fullName evidence="1">Uncharacterized protein</fullName>
    </submittedName>
</protein>
<organism evidence="1 2">
    <name type="scientific">Rhizobium rhizoryzae</name>
    <dbReference type="NCBI Taxonomy" id="451876"/>
    <lineage>
        <taxon>Bacteria</taxon>
        <taxon>Pseudomonadati</taxon>
        <taxon>Pseudomonadota</taxon>
        <taxon>Alphaproteobacteria</taxon>
        <taxon>Hyphomicrobiales</taxon>
        <taxon>Rhizobiaceae</taxon>
        <taxon>Rhizobium/Agrobacterium group</taxon>
        <taxon>Rhizobium</taxon>
    </lineage>
</organism>
<accession>A0A7W6LMG9</accession>
<dbReference type="InterPro" id="IPR045510">
    <property type="entry name" value="DUF6481"/>
</dbReference>
<sequence length="126" mass="14173">MKYNKANDVSDRRSAASNAKAALLQGYLAAKDAAEPTRTAKQAERLALAEARETRRTEREQVKRDELARIAEEAAAREAVIVAAARAEVEARELVEKNRVARVLEDEAARKLERDRRYANRKARQA</sequence>
<evidence type="ECO:0000313" key="2">
    <source>
        <dbReference type="Proteomes" id="UP000519897"/>
    </source>
</evidence>